<evidence type="ECO:0000313" key="1">
    <source>
        <dbReference type="EMBL" id="TWE13055.1"/>
    </source>
</evidence>
<accession>A0A561EBR9</accession>
<dbReference type="InterPro" id="IPR051267">
    <property type="entry name" value="STEAP_metalloreductase"/>
</dbReference>
<keyword evidence="2" id="KW-1185">Reference proteome</keyword>
<evidence type="ECO:0000313" key="2">
    <source>
        <dbReference type="Proteomes" id="UP000318297"/>
    </source>
</evidence>
<sequence length="219" mass="23494">MVGRALAGRLSGLGHDVVIGTRDVQQTLTRTEPDSMGTPPYSGWQKDNATVRLATFPDAGTHGELVINATSGVNAMAALEATGSENLAGKVLVDLALPLDFSGGMPPRLTIANTDSLGEQVQRAFPDALVVKTLNTMFKDIMVDPARLPGHHNIFIAGNDTGAKETVTTLLTEFGWQQETIIDLGSIQSARATEMYMQMYFNLVGVLDTFEFNIAIVRA</sequence>
<dbReference type="AlphaFoldDB" id="A0A561EBR9"/>
<reference evidence="1 2" key="1">
    <citation type="submission" date="2019-06" db="EMBL/GenBank/DDBJ databases">
        <title>Sequencing the genomes of 1000 actinobacteria strains.</title>
        <authorList>
            <person name="Klenk H.-P."/>
        </authorList>
    </citation>
    <scope>NUCLEOTIDE SEQUENCE [LARGE SCALE GENOMIC DNA]</scope>
    <source>
        <strain evidence="1 2">DSM 19560</strain>
    </source>
</reference>
<dbReference type="EMBL" id="VIVQ01000001">
    <property type="protein sequence ID" value="TWE13055.1"/>
    <property type="molecule type" value="Genomic_DNA"/>
</dbReference>
<dbReference type="InterPro" id="IPR036291">
    <property type="entry name" value="NAD(P)-bd_dom_sf"/>
</dbReference>
<dbReference type="Proteomes" id="UP000318297">
    <property type="component" value="Unassembled WGS sequence"/>
</dbReference>
<dbReference type="SUPFAM" id="SSF51735">
    <property type="entry name" value="NAD(P)-binding Rossmann-fold domains"/>
    <property type="match status" value="1"/>
</dbReference>
<gene>
    <name evidence="1" type="ORF">BKA23_1883</name>
</gene>
<name>A0A561EBR9_9MICO</name>
<proteinExistence type="predicted"/>
<organism evidence="1 2">
    <name type="scientific">Rudaeicoccus suwonensis</name>
    <dbReference type="NCBI Taxonomy" id="657409"/>
    <lineage>
        <taxon>Bacteria</taxon>
        <taxon>Bacillati</taxon>
        <taxon>Actinomycetota</taxon>
        <taxon>Actinomycetes</taxon>
        <taxon>Micrococcales</taxon>
        <taxon>Dermacoccaceae</taxon>
        <taxon>Rudaeicoccus</taxon>
    </lineage>
</organism>
<protein>
    <recommendedName>
        <fullName evidence="3">Pyrroline-5-carboxylate reductase catalytic N-terminal domain-containing protein</fullName>
    </recommendedName>
</protein>
<dbReference type="PANTHER" id="PTHR14239">
    <property type="entry name" value="DUDULIN-RELATED"/>
    <property type="match status" value="1"/>
</dbReference>
<dbReference type="Gene3D" id="3.40.50.720">
    <property type="entry name" value="NAD(P)-binding Rossmann-like Domain"/>
    <property type="match status" value="1"/>
</dbReference>
<evidence type="ECO:0008006" key="3">
    <source>
        <dbReference type="Google" id="ProtNLM"/>
    </source>
</evidence>
<comment type="caution">
    <text evidence="1">The sequence shown here is derived from an EMBL/GenBank/DDBJ whole genome shotgun (WGS) entry which is preliminary data.</text>
</comment>